<accession>A0A8J2YEP8</accession>
<dbReference type="RefSeq" id="WP_229672438.1">
    <property type="nucleotide sequence ID" value="NZ_BMIR01000006.1"/>
</dbReference>
<sequence length="392" mass="43408">MKTFVAFILSAMVAFTGLPQASVFAKEQSQDKTSLVQNVKSAILMEQGTGKILYSKNGDKELPPASMTKIMTLLLIFKAIDNHNLALDEKVKVSEHAASMGGSQIFLEPGEEMTVNDLLKAIAIGSANDASMALAEHIAGSEGAFVKKMNTEAKALGLKHTHFKNPTGLPADNHYSTSHDMAVMARALLHYQEVLKYTSTYEDYLRENSDKKFWLVNTNKMLKSYQGVDGLKTGFTQKAKYCLTATAKRNGMRVIAVVMGAPTPKERNKQIAQMLNYAFANFETEQLEKAGKVIEQVQINKSKEGTVPIMTKEPVVLLKQKGKGKNNYHKEIIVHGHLKAPMKAGTIVGYYVVTSDRQILSKTPLVLKEDVHKAGWWHLFKRSIGKMTNGSW</sequence>
<comment type="caution">
    <text evidence="18">The sequence shown here is derived from an EMBL/GenBank/DDBJ whole genome shotgun (WGS) entry which is preliminary data.</text>
</comment>
<dbReference type="AlphaFoldDB" id="A0A8J2YEP8"/>
<dbReference type="GO" id="GO:0009252">
    <property type="term" value="P:peptidoglycan biosynthetic process"/>
    <property type="evidence" value="ECO:0007669"/>
    <property type="project" value="UniProtKB-UniPathway"/>
</dbReference>
<evidence type="ECO:0000256" key="1">
    <source>
        <dbReference type="ARBA" id="ARBA00003217"/>
    </source>
</evidence>
<keyword evidence="8" id="KW-0378">Hydrolase</keyword>
<evidence type="ECO:0000256" key="9">
    <source>
        <dbReference type="ARBA" id="ARBA00022960"/>
    </source>
</evidence>
<dbReference type="InterPro" id="IPR015956">
    <property type="entry name" value="Peniciliin-bd_prot_C_sf"/>
</dbReference>
<dbReference type="UniPathway" id="UPA00219"/>
<dbReference type="InterPro" id="IPR037167">
    <property type="entry name" value="Peptidase_S11_C_sf"/>
</dbReference>
<dbReference type="PRINTS" id="PR00725">
    <property type="entry name" value="DADACBPTASE1"/>
</dbReference>
<dbReference type="EMBL" id="BMIR01000006">
    <property type="protein sequence ID" value="GGE38274.1"/>
    <property type="molecule type" value="Genomic_DNA"/>
</dbReference>
<gene>
    <name evidence="18" type="primary">dacF</name>
    <name evidence="18" type="ORF">GCM10011391_16310</name>
</gene>
<evidence type="ECO:0000256" key="5">
    <source>
        <dbReference type="ARBA" id="ARBA00022645"/>
    </source>
</evidence>
<evidence type="ECO:0000313" key="18">
    <source>
        <dbReference type="EMBL" id="GGE38274.1"/>
    </source>
</evidence>
<organism evidence="18 19">
    <name type="scientific">Pullulanibacillus camelliae</name>
    <dbReference type="NCBI Taxonomy" id="1707096"/>
    <lineage>
        <taxon>Bacteria</taxon>
        <taxon>Bacillati</taxon>
        <taxon>Bacillota</taxon>
        <taxon>Bacilli</taxon>
        <taxon>Bacillales</taxon>
        <taxon>Sporolactobacillaceae</taxon>
        <taxon>Pullulanibacillus</taxon>
    </lineage>
</organism>
<evidence type="ECO:0000256" key="14">
    <source>
        <dbReference type="PIRSR" id="PIRSR618044-2"/>
    </source>
</evidence>
<dbReference type="InterPro" id="IPR018044">
    <property type="entry name" value="Peptidase_S11"/>
</dbReference>
<dbReference type="GO" id="GO:0009002">
    <property type="term" value="F:serine-type D-Ala-D-Ala carboxypeptidase activity"/>
    <property type="evidence" value="ECO:0007669"/>
    <property type="project" value="UniProtKB-EC"/>
</dbReference>
<dbReference type="InterPro" id="IPR012338">
    <property type="entry name" value="Beta-lactam/transpept-like"/>
</dbReference>
<keyword evidence="19" id="KW-1185">Reference proteome</keyword>
<comment type="catalytic activity">
    <reaction evidence="12">
        <text>Preferential cleavage: (Ac)2-L-Lys-D-Ala-|-D-Ala. Also transpeptidation of peptidyl-alanyl moieties that are N-acyl substituents of D-alanine.</text>
        <dbReference type="EC" id="3.4.16.4"/>
    </reaction>
</comment>
<comment type="function">
    <text evidence="1">Removes C-terminal D-alanyl residues from sugar-peptide cell wall precursors.</text>
</comment>
<evidence type="ECO:0000256" key="13">
    <source>
        <dbReference type="PIRSR" id="PIRSR618044-1"/>
    </source>
</evidence>
<evidence type="ECO:0000256" key="8">
    <source>
        <dbReference type="ARBA" id="ARBA00022801"/>
    </source>
</evidence>
<feature type="active site" evidence="13">
    <location>
        <position position="126"/>
    </location>
</feature>
<keyword evidence="10" id="KW-0573">Peptidoglycan synthesis</keyword>
<evidence type="ECO:0000259" key="17">
    <source>
        <dbReference type="SMART" id="SM00936"/>
    </source>
</evidence>
<keyword evidence="5 18" id="KW-0121">Carboxypeptidase</keyword>
<dbReference type="SUPFAM" id="SSF69189">
    <property type="entry name" value="Penicillin-binding protein associated domain"/>
    <property type="match status" value="1"/>
</dbReference>
<evidence type="ECO:0000313" key="19">
    <source>
        <dbReference type="Proteomes" id="UP000628775"/>
    </source>
</evidence>
<feature type="domain" description="Peptidase S11 D-Ala-D-Ala carboxypeptidase A C-terminal" evidence="17">
    <location>
        <begin position="282"/>
        <end position="373"/>
    </location>
</feature>
<keyword evidence="7 16" id="KW-0732">Signal</keyword>
<evidence type="ECO:0000256" key="10">
    <source>
        <dbReference type="ARBA" id="ARBA00022984"/>
    </source>
</evidence>
<keyword evidence="11" id="KW-0961">Cell wall biogenesis/degradation</keyword>
<dbReference type="PANTHER" id="PTHR21581:SF6">
    <property type="entry name" value="TRAFFICKING PROTEIN PARTICLE COMPLEX SUBUNIT 12"/>
    <property type="match status" value="1"/>
</dbReference>
<evidence type="ECO:0000256" key="2">
    <source>
        <dbReference type="ARBA" id="ARBA00004752"/>
    </source>
</evidence>
<evidence type="ECO:0000256" key="16">
    <source>
        <dbReference type="SAM" id="SignalP"/>
    </source>
</evidence>
<evidence type="ECO:0000256" key="4">
    <source>
        <dbReference type="ARBA" id="ARBA00012448"/>
    </source>
</evidence>
<dbReference type="SUPFAM" id="SSF56601">
    <property type="entry name" value="beta-lactamase/transpeptidase-like"/>
    <property type="match status" value="1"/>
</dbReference>
<keyword evidence="6" id="KW-0645">Protease</keyword>
<evidence type="ECO:0000256" key="3">
    <source>
        <dbReference type="ARBA" id="ARBA00007164"/>
    </source>
</evidence>
<reference evidence="18" key="2">
    <citation type="submission" date="2020-09" db="EMBL/GenBank/DDBJ databases">
        <authorList>
            <person name="Sun Q."/>
            <person name="Zhou Y."/>
        </authorList>
    </citation>
    <scope>NUCLEOTIDE SEQUENCE</scope>
    <source>
        <strain evidence="18">CGMCC 1.15371</strain>
    </source>
</reference>
<reference evidence="18" key="1">
    <citation type="journal article" date="2014" name="Int. J. Syst. Evol. Microbiol.">
        <title>Complete genome sequence of Corynebacterium casei LMG S-19264T (=DSM 44701T), isolated from a smear-ripened cheese.</title>
        <authorList>
            <consortium name="US DOE Joint Genome Institute (JGI-PGF)"/>
            <person name="Walter F."/>
            <person name="Albersmeier A."/>
            <person name="Kalinowski J."/>
            <person name="Ruckert C."/>
        </authorList>
    </citation>
    <scope>NUCLEOTIDE SEQUENCE</scope>
    <source>
        <strain evidence="18">CGMCC 1.15371</strain>
    </source>
</reference>
<evidence type="ECO:0000256" key="7">
    <source>
        <dbReference type="ARBA" id="ARBA00022729"/>
    </source>
</evidence>
<dbReference type="GO" id="GO:0006508">
    <property type="term" value="P:proteolysis"/>
    <property type="evidence" value="ECO:0007669"/>
    <property type="project" value="UniProtKB-KW"/>
</dbReference>
<dbReference type="GO" id="GO:0071555">
    <property type="term" value="P:cell wall organization"/>
    <property type="evidence" value="ECO:0007669"/>
    <property type="project" value="UniProtKB-KW"/>
</dbReference>
<evidence type="ECO:0000256" key="12">
    <source>
        <dbReference type="ARBA" id="ARBA00034000"/>
    </source>
</evidence>
<feature type="active site" description="Acyl-ester intermediate" evidence="13">
    <location>
        <position position="66"/>
    </location>
</feature>
<dbReference type="EC" id="3.4.16.4" evidence="4"/>
<dbReference type="GO" id="GO:0008360">
    <property type="term" value="P:regulation of cell shape"/>
    <property type="evidence" value="ECO:0007669"/>
    <property type="project" value="UniProtKB-KW"/>
</dbReference>
<evidence type="ECO:0000256" key="6">
    <source>
        <dbReference type="ARBA" id="ARBA00022670"/>
    </source>
</evidence>
<feature type="chain" id="PRO_5035263810" description="serine-type D-Ala-D-Ala carboxypeptidase" evidence="16">
    <location>
        <begin position="26"/>
        <end position="392"/>
    </location>
</feature>
<dbReference type="InterPro" id="IPR001967">
    <property type="entry name" value="Peptidase_S11_N"/>
</dbReference>
<protein>
    <recommendedName>
        <fullName evidence="4">serine-type D-Ala-D-Ala carboxypeptidase</fullName>
        <ecNumber evidence="4">3.4.16.4</ecNumber>
    </recommendedName>
</protein>
<feature type="binding site" evidence="14">
    <location>
        <position position="232"/>
    </location>
    <ligand>
        <name>substrate</name>
    </ligand>
</feature>
<proteinExistence type="inferred from homology"/>
<feature type="active site" description="Proton acceptor" evidence="13">
    <location>
        <position position="69"/>
    </location>
</feature>
<evidence type="ECO:0000256" key="11">
    <source>
        <dbReference type="ARBA" id="ARBA00023316"/>
    </source>
</evidence>
<dbReference type="InterPro" id="IPR012907">
    <property type="entry name" value="Peptidase_S11_C"/>
</dbReference>
<dbReference type="Gene3D" id="2.60.410.10">
    <property type="entry name" value="D-Ala-D-Ala carboxypeptidase, C-terminal domain"/>
    <property type="match status" value="1"/>
</dbReference>
<comment type="pathway">
    <text evidence="2">Cell wall biogenesis; peptidoglycan biosynthesis.</text>
</comment>
<dbReference type="Gene3D" id="3.40.710.10">
    <property type="entry name" value="DD-peptidase/beta-lactamase superfamily"/>
    <property type="match status" value="1"/>
</dbReference>
<name>A0A8J2YEP8_9BACL</name>
<feature type="signal peptide" evidence="16">
    <location>
        <begin position="1"/>
        <end position="25"/>
    </location>
</feature>
<dbReference type="Pfam" id="PF07943">
    <property type="entry name" value="PBP5_C"/>
    <property type="match status" value="1"/>
</dbReference>
<comment type="similarity">
    <text evidence="3 15">Belongs to the peptidase S11 family.</text>
</comment>
<dbReference type="Proteomes" id="UP000628775">
    <property type="component" value="Unassembled WGS sequence"/>
</dbReference>
<keyword evidence="9" id="KW-0133">Cell shape</keyword>
<evidence type="ECO:0000256" key="15">
    <source>
        <dbReference type="RuleBase" id="RU004016"/>
    </source>
</evidence>
<dbReference type="Pfam" id="PF00768">
    <property type="entry name" value="Peptidase_S11"/>
    <property type="match status" value="1"/>
</dbReference>
<dbReference type="PANTHER" id="PTHR21581">
    <property type="entry name" value="D-ALANYL-D-ALANINE CARBOXYPEPTIDASE"/>
    <property type="match status" value="1"/>
</dbReference>
<dbReference type="SMART" id="SM00936">
    <property type="entry name" value="PBP5_C"/>
    <property type="match status" value="1"/>
</dbReference>